<feature type="disulfide bond" evidence="4">
    <location>
        <begin position="50"/>
        <end position="55"/>
    </location>
</feature>
<keyword evidence="3 4" id="KW-1015">Disulfide bond</keyword>
<dbReference type="InterPro" id="IPR045371">
    <property type="entry name" value="ADAMTS_CR_3"/>
</dbReference>
<comment type="subcellular location">
    <subcellularLocation>
        <location evidence="1">Secreted</location>
    </subcellularLocation>
</comment>
<dbReference type="WBParaSite" id="TCLT_0000581301-mRNA-1">
    <property type="protein sequence ID" value="TCLT_0000581301-mRNA-1"/>
    <property type="gene ID" value="TCLT_0000581301"/>
</dbReference>
<evidence type="ECO:0000313" key="6">
    <source>
        <dbReference type="EMBL" id="VDN03090.1"/>
    </source>
</evidence>
<dbReference type="GO" id="GO:0030198">
    <property type="term" value="P:extracellular matrix organization"/>
    <property type="evidence" value="ECO:0007669"/>
    <property type="project" value="InterPro"/>
</dbReference>
<dbReference type="InterPro" id="IPR050439">
    <property type="entry name" value="ADAMTS_ADAMTS-like"/>
</dbReference>
<gene>
    <name evidence="6" type="ORF">TCLT_LOCUS5802</name>
</gene>
<dbReference type="GO" id="GO:0004222">
    <property type="term" value="F:metalloendopeptidase activity"/>
    <property type="evidence" value="ECO:0007669"/>
    <property type="project" value="TreeGrafter"/>
</dbReference>
<dbReference type="InterPro" id="IPR000884">
    <property type="entry name" value="TSP1_rpt"/>
</dbReference>
<dbReference type="AlphaFoldDB" id="A0A0N5CZA5"/>
<feature type="disulfide bond" evidence="4">
    <location>
        <begin position="39"/>
        <end position="70"/>
    </location>
</feature>
<dbReference type="Pfam" id="PF19236">
    <property type="entry name" value="ADAMTS_CR_3"/>
    <property type="match status" value="1"/>
</dbReference>
<feature type="domain" description="ADAMTS/ADAMTS-like cysteine-rich" evidence="5">
    <location>
        <begin position="120"/>
        <end position="188"/>
    </location>
</feature>
<dbReference type="PROSITE" id="PS50092">
    <property type="entry name" value="TSP1"/>
    <property type="match status" value="1"/>
</dbReference>
<dbReference type="OMA" id="TIFQWKD"/>
<accession>A0A0N5CZA5</accession>
<evidence type="ECO:0000313" key="7">
    <source>
        <dbReference type="Proteomes" id="UP000276776"/>
    </source>
</evidence>
<evidence type="ECO:0000256" key="3">
    <source>
        <dbReference type="ARBA" id="ARBA00023157"/>
    </source>
</evidence>
<feature type="disulfide bond" evidence="4">
    <location>
        <begin position="35"/>
        <end position="65"/>
    </location>
</feature>
<dbReference type="EMBL" id="UYYF01004365">
    <property type="protein sequence ID" value="VDN03090.1"/>
    <property type="molecule type" value="Genomic_DNA"/>
</dbReference>
<dbReference type="GO" id="GO:0031012">
    <property type="term" value="C:extracellular matrix"/>
    <property type="evidence" value="ECO:0007669"/>
    <property type="project" value="TreeGrafter"/>
</dbReference>
<name>A0A0N5CZA5_THECL</name>
<dbReference type="SMART" id="SM00209">
    <property type="entry name" value="TSP1"/>
    <property type="match status" value="2"/>
</dbReference>
<dbReference type="GO" id="GO:0006508">
    <property type="term" value="P:proteolysis"/>
    <property type="evidence" value="ECO:0007669"/>
    <property type="project" value="TreeGrafter"/>
</dbReference>
<evidence type="ECO:0000256" key="2">
    <source>
        <dbReference type="ARBA" id="ARBA00022525"/>
    </source>
</evidence>
<dbReference type="Gene3D" id="2.20.100.10">
    <property type="entry name" value="Thrombospondin type-1 (TSP1) repeat"/>
    <property type="match status" value="1"/>
</dbReference>
<dbReference type="Proteomes" id="UP000276776">
    <property type="component" value="Unassembled WGS sequence"/>
</dbReference>
<dbReference type="SUPFAM" id="SSF82895">
    <property type="entry name" value="TSP-1 type 1 repeat"/>
    <property type="match status" value="1"/>
</dbReference>
<dbReference type="PANTHER" id="PTHR13723:SF305">
    <property type="entry name" value="PROTEIN MADD-4"/>
    <property type="match status" value="1"/>
</dbReference>
<dbReference type="PANTHER" id="PTHR13723">
    <property type="entry name" value="ADAMTS A DISINTEGRIN AND METALLOPROTEASE WITH THROMBOSPONDIN MOTIFS PROTEASE"/>
    <property type="match status" value="1"/>
</dbReference>
<dbReference type="Pfam" id="PF00090">
    <property type="entry name" value="TSP_1"/>
    <property type="match status" value="1"/>
</dbReference>
<reference evidence="6 7" key="2">
    <citation type="submission" date="2018-11" db="EMBL/GenBank/DDBJ databases">
        <authorList>
            <consortium name="Pathogen Informatics"/>
        </authorList>
    </citation>
    <scope>NUCLEOTIDE SEQUENCE [LARGE SCALE GENOMIC DNA]</scope>
</reference>
<sequence length="255" mass="28529">MSNTWKLIIYGIDEEFNLKTTLPQGWAKWSDWGSCSASCGGGISSQMRRCLDVRCAGVNHRERICNMEQCMKAPVHARETYCSKLNNLLSASNNLQSERWIPIESTRQLSKRYQILNNFKCIAMCRSLETGEEKELKKLPDGTSCFIEGYNMSVCISGICRHVGCDGIIGSNSRTDHCGICGGTGESCTRTIFQWKDTKQFSPCDATCGPNAHRVSVSVCQNMRNKRVVPERLCADQPRPRPVVEKCPDIVCPSK</sequence>
<dbReference type="PRINTS" id="PR01857">
    <property type="entry name" value="ADAMTSFAMILY"/>
</dbReference>
<protein>
    <submittedName>
        <fullName evidence="8">ADAMTS_CR_3 domain-containing protein</fullName>
    </submittedName>
</protein>
<dbReference type="STRING" id="103827.A0A0N5CZA5"/>
<evidence type="ECO:0000259" key="5">
    <source>
        <dbReference type="Pfam" id="PF19236"/>
    </source>
</evidence>
<keyword evidence="7" id="KW-1185">Reference proteome</keyword>
<dbReference type="InterPro" id="IPR013273">
    <property type="entry name" value="ADAMTS/ADAMTS-like"/>
</dbReference>
<dbReference type="InterPro" id="IPR036383">
    <property type="entry name" value="TSP1_rpt_sf"/>
</dbReference>
<reference evidence="8" key="1">
    <citation type="submission" date="2017-02" db="UniProtKB">
        <authorList>
            <consortium name="WormBaseParasite"/>
        </authorList>
    </citation>
    <scope>IDENTIFICATION</scope>
</reference>
<evidence type="ECO:0000256" key="4">
    <source>
        <dbReference type="PIRSR" id="PIRSR613273-3"/>
    </source>
</evidence>
<evidence type="ECO:0000313" key="8">
    <source>
        <dbReference type="WBParaSite" id="TCLT_0000581301-mRNA-1"/>
    </source>
</evidence>
<dbReference type="GO" id="GO:0005576">
    <property type="term" value="C:extracellular region"/>
    <property type="evidence" value="ECO:0007669"/>
    <property type="project" value="UniProtKB-SubCell"/>
</dbReference>
<evidence type="ECO:0000256" key="1">
    <source>
        <dbReference type="ARBA" id="ARBA00004613"/>
    </source>
</evidence>
<proteinExistence type="predicted"/>
<dbReference type="OrthoDB" id="5814375at2759"/>
<organism evidence="8">
    <name type="scientific">Thelazia callipaeda</name>
    <name type="common">Oriental eyeworm</name>
    <name type="synonym">Parasitic nematode</name>
    <dbReference type="NCBI Taxonomy" id="103827"/>
    <lineage>
        <taxon>Eukaryota</taxon>
        <taxon>Metazoa</taxon>
        <taxon>Ecdysozoa</taxon>
        <taxon>Nematoda</taxon>
        <taxon>Chromadorea</taxon>
        <taxon>Rhabditida</taxon>
        <taxon>Spirurina</taxon>
        <taxon>Spiruromorpha</taxon>
        <taxon>Thelazioidea</taxon>
        <taxon>Thelaziidae</taxon>
        <taxon>Thelazia</taxon>
    </lineage>
</organism>
<keyword evidence="2" id="KW-0964">Secreted</keyword>